<evidence type="ECO:0008006" key="5">
    <source>
        <dbReference type="Google" id="ProtNLM"/>
    </source>
</evidence>
<dbReference type="InterPro" id="IPR002192">
    <property type="entry name" value="PPDK_AMP/ATP-bd"/>
</dbReference>
<dbReference type="Gene3D" id="3.30.1490.20">
    <property type="entry name" value="ATP-grasp fold, A domain"/>
    <property type="match status" value="1"/>
</dbReference>
<dbReference type="NCBIfam" id="NF004508">
    <property type="entry name" value="PRK05849.1"/>
    <property type="match status" value="1"/>
</dbReference>
<organism evidence="3 4">
    <name type="scientific">Chitiniphilus shinanonensis</name>
    <dbReference type="NCBI Taxonomy" id="553088"/>
    <lineage>
        <taxon>Bacteria</taxon>
        <taxon>Pseudomonadati</taxon>
        <taxon>Pseudomonadota</taxon>
        <taxon>Betaproteobacteria</taxon>
        <taxon>Neisseriales</taxon>
        <taxon>Chitinibacteraceae</taxon>
        <taxon>Chitiniphilus</taxon>
    </lineage>
</organism>
<dbReference type="InterPro" id="IPR008279">
    <property type="entry name" value="PEP-util_enz_mobile_dom"/>
</dbReference>
<dbReference type="InterPro" id="IPR051549">
    <property type="entry name" value="PEP_Utilizing_Enz"/>
</dbReference>
<feature type="domain" description="Pyruvate phosphate dikinase AMP/ATP-binding" evidence="2">
    <location>
        <begin position="46"/>
        <end position="131"/>
    </location>
</feature>
<dbReference type="SUPFAM" id="SSF52009">
    <property type="entry name" value="Phosphohistidine domain"/>
    <property type="match status" value="1"/>
</dbReference>
<evidence type="ECO:0000259" key="2">
    <source>
        <dbReference type="Pfam" id="PF01326"/>
    </source>
</evidence>
<proteinExistence type="predicted"/>
<accession>A0ABQ6BNG2</accession>
<dbReference type="Pfam" id="PF00391">
    <property type="entry name" value="PEP-utilizers"/>
    <property type="match status" value="1"/>
</dbReference>
<comment type="caution">
    <text evidence="3">The sequence shown here is derived from an EMBL/GenBank/DDBJ whole genome shotgun (WGS) entry which is preliminary data.</text>
</comment>
<keyword evidence="4" id="KW-1185">Reference proteome</keyword>
<dbReference type="Proteomes" id="UP001156836">
    <property type="component" value="Unassembled WGS sequence"/>
</dbReference>
<dbReference type="Pfam" id="PF01326">
    <property type="entry name" value="PPDK_N"/>
    <property type="match status" value="1"/>
</dbReference>
<evidence type="ECO:0000259" key="1">
    <source>
        <dbReference type="Pfam" id="PF00391"/>
    </source>
</evidence>
<protein>
    <recommendedName>
        <fullName evidence="5">Phosphoenolpyruvate synthase</fullName>
    </recommendedName>
</protein>
<evidence type="ECO:0000313" key="4">
    <source>
        <dbReference type="Proteomes" id="UP001156836"/>
    </source>
</evidence>
<dbReference type="SUPFAM" id="SSF56059">
    <property type="entry name" value="Glutathione synthetase ATP-binding domain-like"/>
    <property type="match status" value="1"/>
</dbReference>
<name>A0ABQ6BNG2_9NEIS</name>
<feature type="domain" description="PEP-utilising enzyme mobile" evidence="1">
    <location>
        <begin position="694"/>
        <end position="761"/>
    </location>
</feature>
<reference evidence="4" key="1">
    <citation type="journal article" date="2019" name="Int. J. Syst. Evol. Microbiol.">
        <title>The Global Catalogue of Microorganisms (GCM) 10K type strain sequencing project: providing services to taxonomists for standard genome sequencing and annotation.</title>
        <authorList>
            <consortium name="The Broad Institute Genomics Platform"/>
            <consortium name="The Broad Institute Genome Sequencing Center for Infectious Disease"/>
            <person name="Wu L."/>
            <person name="Ma J."/>
        </authorList>
    </citation>
    <scope>NUCLEOTIDE SEQUENCE [LARGE SCALE GENOMIC DNA]</scope>
    <source>
        <strain evidence="4">NBRC 104970</strain>
    </source>
</reference>
<dbReference type="InterPro" id="IPR013815">
    <property type="entry name" value="ATP_grasp_subdomain_1"/>
</dbReference>
<dbReference type="InterPro" id="IPR036637">
    <property type="entry name" value="Phosphohistidine_dom_sf"/>
</dbReference>
<dbReference type="PANTHER" id="PTHR43615:SF1">
    <property type="entry name" value="PPDK_N DOMAIN-CONTAINING PROTEIN"/>
    <property type="match status" value="1"/>
</dbReference>
<sequence>MRFQSKAGTLESLQPVLRSARVLPQLRFTVAQWRADAAGLGARIRELGWPLLAVRSSALAEDSASGSLAGRFESVLRVPTAAVADAVTAVISSMADATGEVDPHNEVFVQPMLERVELAGVAFGQDPATGAPYYVLNYDDTSARTDSVTAGGSNQLRTRYIHHLAPVQPAPLGAVVALIEELRTLFGTAALDLEFAIADGGLVLLQVRPLLVPDAGVDTAAHRDMLGHIAAKIEQGRHPHPFLHGRRTVYGVMPDWNPAEIIGVRPKPLSLSLYRELVTDSIWAYQRHNYGYRNLRSFPLMLHFHGLPYIDVRVSFNSFVPRDIDGSLADKLVNYYVDRLLAAPNLHDKVEFEIVFSCYTLDLPERLARLSEAGFTPAEQQRLADSLRNLTNRIVDNDTGLWRSDRDKLAVLAARRDEILAADVDRVSRIYWLLEDCKRYGTLPFAGLARAGFIAVQMLRSLVAVGVLDRAAYDAFMNGLDTVSGQMTRDLIQLDRTTFLAKYGHLRPGTYDLLSPRYDEAPDLYFDWQRTVAEHAPAAPFALSLAQMRAISKLLAEHGLAHDVVGLFDFLQAGIELREYAKFVFCRNLSDAMSLFRELGREHGFSLDDMAYADIHCVHELYAAGVDPVALIGESIARGRQRYAESCQIVLPPLLSSPDDAFSFEMPATEPNFVTHRQVTAPVVSYRDRERLVGAIVAIPSADPGFDWLFSHDIAGFITAYGGANSHMAIRANELGLPAVIGAGEVLYGKWSAARMLNVDCANRRVEVLS</sequence>
<dbReference type="PANTHER" id="PTHR43615">
    <property type="entry name" value="PHOSPHOENOLPYRUVATE SYNTHASE-RELATED"/>
    <property type="match status" value="1"/>
</dbReference>
<evidence type="ECO:0000313" key="3">
    <source>
        <dbReference type="EMBL" id="GLS03411.1"/>
    </source>
</evidence>
<dbReference type="Gene3D" id="3.30.470.20">
    <property type="entry name" value="ATP-grasp fold, B domain"/>
    <property type="match status" value="1"/>
</dbReference>
<dbReference type="EMBL" id="BSOZ01000004">
    <property type="protein sequence ID" value="GLS03411.1"/>
    <property type="molecule type" value="Genomic_DNA"/>
</dbReference>
<dbReference type="RefSeq" id="WP_018748008.1">
    <property type="nucleotide sequence ID" value="NZ_BSOZ01000004.1"/>
</dbReference>
<dbReference type="Gene3D" id="3.50.30.10">
    <property type="entry name" value="Phosphohistidine domain"/>
    <property type="match status" value="1"/>
</dbReference>
<gene>
    <name evidence="3" type="ORF">GCM10007860_05540</name>
</gene>